<dbReference type="OMA" id="NTWESFI"/>
<dbReference type="VEuPathDB" id="TriTrypDB:Lsey_0140_0060"/>
<evidence type="ECO:0000313" key="5">
    <source>
        <dbReference type="Proteomes" id="UP000038009"/>
    </source>
</evidence>
<evidence type="ECO:0000256" key="1">
    <source>
        <dbReference type="ARBA" id="ARBA00022741"/>
    </source>
</evidence>
<comment type="caution">
    <text evidence="4">The sequence shown here is derived from an EMBL/GenBank/DDBJ whole genome shotgun (WGS) entry which is preliminary data.</text>
</comment>
<evidence type="ECO:0000256" key="2">
    <source>
        <dbReference type="ARBA" id="ARBA00023134"/>
    </source>
</evidence>
<keyword evidence="1" id="KW-0547">Nucleotide-binding</keyword>
<keyword evidence="5" id="KW-1185">Reference proteome</keyword>
<evidence type="ECO:0000256" key="3">
    <source>
        <dbReference type="SAM" id="SignalP"/>
    </source>
</evidence>
<dbReference type="PANTHER" id="PTHR46688:SF1">
    <property type="entry name" value="ADP-RIBOSYLATION FACTOR-LIKE PROTEIN 16"/>
    <property type="match status" value="1"/>
</dbReference>
<dbReference type="Pfam" id="PF00025">
    <property type="entry name" value="Arf"/>
    <property type="match status" value="1"/>
</dbReference>
<feature type="signal peptide" evidence="3">
    <location>
        <begin position="1"/>
        <end position="18"/>
    </location>
</feature>
<dbReference type="EMBL" id="LJSK01000140">
    <property type="protein sequence ID" value="KPI86248.1"/>
    <property type="molecule type" value="Genomic_DNA"/>
</dbReference>
<sequence>MAAILLHCPSLILLCVSCHHIRSHCTTLCLLSRSGRKPCQPPHRILLVLKALKEGHKMRQLVAYVLGTESSGKTDLVRQLEYLSKGQLCSAPTKCTPTMGQEVSTLAVVASGGKRVTMELRELGGSVINVWESFIASRKAKDTAVEKTTFFLLYVVDATAPHQLPLASSMFRYLTEGSGAVCADWRTLVVLQKCSSVNAMTKEEARDYFADGERQNALCAVETDSWNGVGIGDVQQWLADAAREP</sequence>
<reference evidence="4 5" key="1">
    <citation type="journal article" date="2015" name="PLoS Pathog.">
        <title>Leptomonas seymouri: Adaptations to the Dixenous Life Cycle Analyzed by Genome Sequencing, Transcriptome Profiling and Co-infection with Leishmania donovani.</title>
        <authorList>
            <person name="Kraeva N."/>
            <person name="Butenko A."/>
            <person name="Hlavacova J."/>
            <person name="Kostygov A."/>
            <person name="Myskova J."/>
            <person name="Grybchuk D."/>
            <person name="Lestinova T."/>
            <person name="Votypka J."/>
            <person name="Volf P."/>
            <person name="Opperdoes F."/>
            <person name="Flegontov P."/>
            <person name="Lukes J."/>
            <person name="Yurchenko V."/>
        </authorList>
    </citation>
    <scope>NUCLEOTIDE SEQUENCE [LARGE SCALE GENOMIC DNA]</scope>
    <source>
        <strain evidence="4 5">ATCC 30220</strain>
    </source>
</reference>
<dbReference type="GO" id="GO:0005525">
    <property type="term" value="F:GTP binding"/>
    <property type="evidence" value="ECO:0007669"/>
    <property type="project" value="UniProtKB-KW"/>
</dbReference>
<accession>A0A0N1PBE8</accession>
<gene>
    <name evidence="4" type="ORF">ABL78_4674</name>
</gene>
<protein>
    <recommendedName>
        <fullName evidence="6">ADP-ribosylation factor-like protein</fullName>
    </recommendedName>
</protein>
<evidence type="ECO:0000313" key="4">
    <source>
        <dbReference type="EMBL" id="KPI86248.1"/>
    </source>
</evidence>
<feature type="chain" id="PRO_5005879661" description="ADP-ribosylation factor-like protein" evidence="3">
    <location>
        <begin position="19"/>
        <end position="245"/>
    </location>
</feature>
<dbReference type="AlphaFoldDB" id="A0A0N1PBE8"/>
<dbReference type="InterPro" id="IPR006689">
    <property type="entry name" value="Small_GTPase_ARF/SAR"/>
</dbReference>
<name>A0A0N1PBE8_LEPSE</name>
<dbReference type="Proteomes" id="UP000038009">
    <property type="component" value="Unassembled WGS sequence"/>
</dbReference>
<dbReference type="GO" id="GO:0003924">
    <property type="term" value="F:GTPase activity"/>
    <property type="evidence" value="ECO:0007669"/>
    <property type="project" value="InterPro"/>
</dbReference>
<dbReference type="OrthoDB" id="365445at2759"/>
<keyword evidence="2" id="KW-0342">GTP-binding</keyword>
<organism evidence="4 5">
    <name type="scientific">Leptomonas seymouri</name>
    <dbReference type="NCBI Taxonomy" id="5684"/>
    <lineage>
        <taxon>Eukaryota</taxon>
        <taxon>Discoba</taxon>
        <taxon>Euglenozoa</taxon>
        <taxon>Kinetoplastea</taxon>
        <taxon>Metakinetoplastina</taxon>
        <taxon>Trypanosomatida</taxon>
        <taxon>Trypanosomatidae</taxon>
        <taxon>Leishmaniinae</taxon>
        <taxon>Leptomonas</taxon>
    </lineage>
</organism>
<dbReference type="Gene3D" id="3.40.50.300">
    <property type="entry name" value="P-loop containing nucleotide triphosphate hydrolases"/>
    <property type="match status" value="1"/>
</dbReference>
<evidence type="ECO:0008006" key="6">
    <source>
        <dbReference type="Google" id="ProtNLM"/>
    </source>
</evidence>
<keyword evidence="3" id="KW-0732">Signal</keyword>
<dbReference type="PANTHER" id="PTHR46688">
    <property type="entry name" value="ADP-RIBOSYLATION FACTOR-LIKE PROTEIN 16"/>
    <property type="match status" value="1"/>
</dbReference>
<dbReference type="InterPro" id="IPR027417">
    <property type="entry name" value="P-loop_NTPase"/>
</dbReference>
<proteinExistence type="predicted"/>
<dbReference type="SUPFAM" id="SSF52540">
    <property type="entry name" value="P-loop containing nucleoside triphosphate hydrolases"/>
    <property type="match status" value="1"/>
</dbReference>